<comment type="similarity">
    <text evidence="2 6">Belongs to the universal ribosomal protein uL10 family.</text>
</comment>
<dbReference type="PANTHER" id="PTHR11560">
    <property type="entry name" value="39S RIBOSOMAL PROTEIN L10, MITOCHONDRIAL"/>
    <property type="match status" value="1"/>
</dbReference>
<dbReference type="AlphaFoldDB" id="I0AI08"/>
<dbReference type="InterPro" id="IPR047865">
    <property type="entry name" value="Ribosomal_uL10_bac_type"/>
</dbReference>
<dbReference type="GO" id="GO:0006412">
    <property type="term" value="P:translation"/>
    <property type="evidence" value="ECO:0007669"/>
    <property type="project" value="UniProtKB-UniRule"/>
</dbReference>
<evidence type="ECO:0000256" key="1">
    <source>
        <dbReference type="ARBA" id="ARBA00002633"/>
    </source>
</evidence>
<dbReference type="GO" id="GO:1990904">
    <property type="term" value="C:ribonucleoprotein complex"/>
    <property type="evidence" value="ECO:0007669"/>
    <property type="project" value="UniProtKB-KW"/>
</dbReference>
<evidence type="ECO:0000313" key="7">
    <source>
        <dbReference type="EMBL" id="AFH48615.1"/>
    </source>
</evidence>
<dbReference type="GO" id="GO:0005840">
    <property type="term" value="C:ribosome"/>
    <property type="evidence" value="ECO:0007669"/>
    <property type="project" value="UniProtKB-KW"/>
</dbReference>
<dbReference type="Gene3D" id="6.10.250.290">
    <property type="match status" value="1"/>
</dbReference>
<dbReference type="Pfam" id="PF00466">
    <property type="entry name" value="Ribosomal_L10"/>
    <property type="match status" value="1"/>
</dbReference>
<dbReference type="Gene3D" id="3.30.70.1730">
    <property type="match status" value="1"/>
</dbReference>
<dbReference type="OrthoDB" id="1523686at2"/>
<dbReference type="PATRIC" id="fig|945713.3.peg.908"/>
<evidence type="ECO:0000256" key="6">
    <source>
        <dbReference type="HAMAP-Rule" id="MF_00362"/>
    </source>
</evidence>
<reference evidence="7 8" key="1">
    <citation type="journal article" date="2012" name="Front. Microbiol.">
        <title>Complete genome of Ignavibacterium album, a metabolically versatile, flagellated, facultative anaerobe from the phylum Chlorobi.</title>
        <authorList>
            <person name="Liu Z."/>
            <person name="Frigaard N.-U."/>
            <person name="Vogl K."/>
            <person name="Iino T."/>
            <person name="Ohkuma M."/>
            <person name="Overmann J."/>
            <person name="Bryant D.A."/>
        </authorList>
    </citation>
    <scope>NUCLEOTIDE SEQUENCE [LARGE SCALE GENOMIC DNA]</scope>
    <source>
        <strain evidence="8">DSM 19864 / JCM 16511 / NBRC 101810 / Mat9-16</strain>
    </source>
</reference>
<gene>
    <name evidence="6 7" type="primary">rplJ</name>
    <name evidence="7" type="ordered locus">IALB_0903</name>
</gene>
<keyword evidence="6" id="KW-0694">RNA-binding</keyword>
<name>I0AI08_IGNAJ</name>
<evidence type="ECO:0000256" key="3">
    <source>
        <dbReference type="ARBA" id="ARBA00022980"/>
    </source>
</evidence>
<dbReference type="HAMAP" id="MF_00362">
    <property type="entry name" value="Ribosomal_uL10"/>
    <property type="match status" value="1"/>
</dbReference>
<dbReference type="Proteomes" id="UP000007394">
    <property type="component" value="Chromosome"/>
</dbReference>
<dbReference type="EMBL" id="CP003418">
    <property type="protein sequence ID" value="AFH48615.1"/>
    <property type="molecule type" value="Genomic_DNA"/>
</dbReference>
<dbReference type="InterPro" id="IPR022973">
    <property type="entry name" value="Ribosomal_uL10_bac"/>
</dbReference>
<evidence type="ECO:0000256" key="2">
    <source>
        <dbReference type="ARBA" id="ARBA00008889"/>
    </source>
</evidence>
<dbReference type="NCBIfam" id="NF000955">
    <property type="entry name" value="PRK00099.1-1"/>
    <property type="match status" value="1"/>
</dbReference>
<dbReference type="eggNOG" id="COG0244">
    <property type="taxonomic scope" value="Bacteria"/>
</dbReference>
<sequence>MNKNEKSEIIAEAKELIEKSTAVYVADYSGVNVADISELRNQFRKEGVTYKVFKNTLFKRALAETGKYSKLADNLEGMSGFAFAFDNPVAPAKIIKKYFDNNKKFSLKACYIETEFYSGNQLDQLATLPTKADLIAGILSSINAPASGIVGSINAVFRDLLSVIDQISKKAA</sequence>
<evidence type="ECO:0000256" key="4">
    <source>
        <dbReference type="ARBA" id="ARBA00023274"/>
    </source>
</evidence>
<dbReference type="SUPFAM" id="SSF160369">
    <property type="entry name" value="Ribosomal protein L10-like"/>
    <property type="match status" value="1"/>
</dbReference>
<comment type="function">
    <text evidence="1 6">Forms part of the ribosomal stalk, playing a central role in the interaction of the ribosome with GTP-bound translation factors.</text>
</comment>
<keyword evidence="6" id="KW-0699">rRNA-binding</keyword>
<organism evidence="7 8">
    <name type="scientific">Ignavibacterium album (strain DSM 19864 / JCM 16511 / NBRC 101810 / Mat9-16)</name>
    <dbReference type="NCBI Taxonomy" id="945713"/>
    <lineage>
        <taxon>Bacteria</taxon>
        <taxon>Pseudomonadati</taxon>
        <taxon>Ignavibacteriota</taxon>
        <taxon>Ignavibacteria</taxon>
        <taxon>Ignavibacteriales</taxon>
        <taxon>Ignavibacteriaceae</taxon>
        <taxon>Ignavibacterium</taxon>
    </lineage>
</organism>
<dbReference type="InterPro" id="IPR043141">
    <property type="entry name" value="Ribosomal_uL10-like_sf"/>
</dbReference>
<dbReference type="KEGG" id="ial:IALB_0903"/>
<dbReference type="InterPro" id="IPR001790">
    <property type="entry name" value="Ribosomal_uL10"/>
</dbReference>
<dbReference type="RefSeq" id="WP_014559770.1">
    <property type="nucleotide sequence ID" value="NC_017464.1"/>
</dbReference>
<dbReference type="CDD" id="cd05797">
    <property type="entry name" value="Ribosomal_L10"/>
    <property type="match status" value="1"/>
</dbReference>
<dbReference type="HOGENOM" id="CLU_092227_2_0_10"/>
<evidence type="ECO:0000256" key="5">
    <source>
        <dbReference type="ARBA" id="ARBA00035202"/>
    </source>
</evidence>
<evidence type="ECO:0000313" key="8">
    <source>
        <dbReference type="Proteomes" id="UP000007394"/>
    </source>
</evidence>
<comment type="subunit">
    <text evidence="6">Part of the ribosomal stalk of the 50S ribosomal subunit. The N-terminus interacts with L11 and the large rRNA to form the base of the stalk. The C-terminus forms an elongated spine to which L12 dimers bind in a sequential fashion forming a multimeric L10(L12)X complex.</text>
</comment>
<protein>
    <recommendedName>
        <fullName evidence="5 6">Large ribosomal subunit protein uL10</fullName>
    </recommendedName>
</protein>
<accession>I0AI08</accession>
<dbReference type="STRING" id="945713.IALB_0903"/>
<keyword evidence="4 6" id="KW-0687">Ribonucleoprotein</keyword>
<proteinExistence type="inferred from homology"/>
<keyword evidence="8" id="KW-1185">Reference proteome</keyword>
<dbReference type="GO" id="GO:0070180">
    <property type="term" value="F:large ribosomal subunit rRNA binding"/>
    <property type="evidence" value="ECO:0007669"/>
    <property type="project" value="UniProtKB-UniRule"/>
</dbReference>
<keyword evidence="3 6" id="KW-0689">Ribosomal protein</keyword>